<dbReference type="InterPro" id="IPR051681">
    <property type="entry name" value="Ser/Thr_Kinases-Pseudokinases"/>
</dbReference>
<dbReference type="PROSITE" id="PS50011">
    <property type="entry name" value="PROTEIN_KINASE_DOM"/>
    <property type="match status" value="1"/>
</dbReference>
<name>A0A397VAS1_9GLOM</name>
<organism evidence="2 3">
    <name type="scientific">Gigaspora rosea</name>
    <dbReference type="NCBI Taxonomy" id="44941"/>
    <lineage>
        <taxon>Eukaryota</taxon>
        <taxon>Fungi</taxon>
        <taxon>Fungi incertae sedis</taxon>
        <taxon>Mucoromycota</taxon>
        <taxon>Glomeromycotina</taxon>
        <taxon>Glomeromycetes</taxon>
        <taxon>Diversisporales</taxon>
        <taxon>Gigasporaceae</taxon>
        <taxon>Gigaspora</taxon>
    </lineage>
</organism>
<dbReference type="OrthoDB" id="2403434at2759"/>
<proteinExistence type="predicted"/>
<dbReference type="STRING" id="44941.A0A397VAS1"/>
<evidence type="ECO:0000313" key="2">
    <source>
        <dbReference type="EMBL" id="RIB18778.1"/>
    </source>
</evidence>
<gene>
    <name evidence="2" type="ORF">C2G38_1966325</name>
</gene>
<feature type="non-terminal residue" evidence="2">
    <location>
        <position position="1"/>
    </location>
</feature>
<dbReference type="InterPro" id="IPR011009">
    <property type="entry name" value="Kinase-like_dom_sf"/>
</dbReference>
<accession>A0A397VAS1</accession>
<evidence type="ECO:0000313" key="3">
    <source>
        <dbReference type="Proteomes" id="UP000266673"/>
    </source>
</evidence>
<dbReference type="AlphaFoldDB" id="A0A397VAS1"/>
<keyword evidence="2" id="KW-0808">Transferase</keyword>
<dbReference type="InterPro" id="IPR001245">
    <property type="entry name" value="Ser-Thr/Tyr_kinase_cat_dom"/>
</dbReference>
<evidence type="ECO:0000259" key="1">
    <source>
        <dbReference type="PROSITE" id="PS50011"/>
    </source>
</evidence>
<dbReference type="GO" id="GO:0004674">
    <property type="term" value="F:protein serine/threonine kinase activity"/>
    <property type="evidence" value="ECO:0007669"/>
    <property type="project" value="TreeGrafter"/>
</dbReference>
<dbReference type="PRINTS" id="PR00109">
    <property type="entry name" value="TYRKINASE"/>
</dbReference>
<comment type="caution">
    <text evidence="2">The sequence shown here is derived from an EMBL/GenBank/DDBJ whole genome shotgun (WGS) entry which is preliminary data.</text>
</comment>
<keyword evidence="2" id="KW-0418">Kinase</keyword>
<sequence>KLSLLECIAFDLKIIHSHKLIHRDLHSGNILLATFQSAYIADLGLSTMVNTKSNNKVYGILPYIAPEVLYNGIYKMESDVYSFGIIAYEIVSSLQAYNNIPHDIYLQRMIYNGLRPRIPKHTPQLVTELIIKCWSAQPDQRPTSVEIYDIINTWNNDILNNRSTEIVTQIEEANKMRVSNMPTSSHINSSYPEEIYVSMQFDHLNTTGTGNVKLLESFNTIILIKYIFLLIKRKSQ</sequence>
<protein>
    <submittedName>
        <fullName evidence="2">Kinase-like domain-containing protein</fullName>
    </submittedName>
</protein>
<dbReference type="PANTHER" id="PTHR44329">
    <property type="entry name" value="SERINE/THREONINE-PROTEIN KINASE TNNI3K-RELATED"/>
    <property type="match status" value="1"/>
</dbReference>
<reference evidence="2 3" key="1">
    <citation type="submission" date="2018-06" db="EMBL/GenBank/DDBJ databases">
        <title>Comparative genomics reveals the genomic features of Rhizophagus irregularis, R. cerebriforme, R. diaphanum and Gigaspora rosea, and their symbiotic lifestyle signature.</title>
        <authorList>
            <person name="Morin E."/>
            <person name="San Clemente H."/>
            <person name="Chen E.C.H."/>
            <person name="De La Providencia I."/>
            <person name="Hainaut M."/>
            <person name="Kuo A."/>
            <person name="Kohler A."/>
            <person name="Murat C."/>
            <person name="Tang N."/>
            <person name="Roy S."/>
            <person name="Loubradou J."/>
            <person name="Henrissat B."/>
            <person name="Grigoriev I.V."/>
            <person name="Corradi N."/>
            <person name="Roux C."/>
            <person name="Martin F.M."/>
        </authorList>
    </citation>
    <scope>NUCLEOTIDE SEQUENCE [LARGE SCALE GENOMIC DNA]</scope>
    <source>
        <strain evidence="2 3">DAOM 194757</strain>
    </source>
</reference>
<dbReference type="Proteomes" id="UP000266673">
    <property type="component" value="Unassembled WGS sequence"/>
</dbReference>
<keyword evidence="3" id="KW-1185">Reference proteome</keyword>
<dbReference type="Pfam" id="PF07714">
    <property type="entry name" value="PK_Tyr_Ser-Thr"/>
    <property type="match status" value="1"/>
</dbReference>
<dbReference type="InterPro" id="IPR000719">
    <property type="entry name" value="Prot_kinase_dom"/>
</dbReference>
<feature type="domain" description="Protein kinase" evidence="1">
    <location>
        <begin position="1"/>
        <end position="155"/>
    </location>
</feature>
<dbReference type="Gene3D" id="1.10.510.10">
    <property type="entry name" value="Transferase(Phosphotransferase) domain 1"/>
    <property type="match status" value="1"/>
</dbReference>
<dbReference type="SUPFAM" id="SSF56112">
    <property type="entry name" value="Protein kinase-like (PK-like)"/>
    <property type="match status" value="1"/>
</dbReference>
<dbReference type="EMBL" id="QKWP01000517">
    <property type="protein sequence ID" value="RIB18778.1"/>
    <property type="molecule type" value="Genomic_DNA"/>
</dbReference>
<dbReference type="GO" id="GO:0005524">
    <property type="term" value="F:ATP binding"/>
    <property type="evidence" value="ECO:0007669"/>
    <property type="project" value="InterPro"/>
</dbReference>